<gene>
    <name evidence="1" type="ORF">BRAPAZ1V2_A01P41800.2</name>
</gene>
<dbReference type="Proteomes" id="UP000694005">
    <property type="component" value="Chromosome A01"/>
</dbReference>
<organism evidence="1 2">
    <name type="scientific">Brassica campestris</name>
    <name type="common">Field mustard</name>
    <dbReference type="NCBI Taxonomy" id="3711"/>
    <lineage>
        <taxon>Eukaryota</taxon>
        <taxon>Viridiplantae</taxon>
        <taxon>Streptophyta</taxon>
        <taxon>Embryophyta</taxon>
        <taxon>Tracheophyta</taxon>
        <taxon>Spermatophyta</taxon>
        <taxon>Magnoliopsida</taxon>
        <taxon>eudicotyledons</taxon>
        <taxon>Gunneridae</taxon>
        <taxon>Pentapetalae</taxon>
        <taxon>rosids</taxon>
        <taxon>malvids</taxon>
        <taxon>Brassicales</taxon>
        <taxon>Brassicaceae</taxon>
        <taxon>Brassiceae</taxon>
        <taxon>Brassica</taxon>
    </lineage>
</organism>
<reference evidence="1 2" key="1">
    <citation type="submission" date="2021-07" db="EMBL/GenBank/DDBJ databases">
        <authorList>
            <consortium name="Genoscope - CEA"/>
            <person name="William W."/>
        </authorList>
    </citation>
    <scope>NUCLEOTIDE SEQUENCE [LARGE SCALE GENOMIC DNA]</scope>
</reference>
<sequence>MCDNNLSFLQDIESWQHEEPTVVPPLMCAEAVLNRFSIVGRTC</sequence>
<protein>
    <submittedName>
        <fullName evidence="1">Uncharacterized protein</fullName>
    </submittedName>
</protein>
<evidence type="ECO:0000313" key="1">
    <source>
        <dbReference type="EMBL" id="CAG7890104.1"/>
    </source>
</evidence>
<proteinExistence type="predicted"/>
<evidence type="ECO:0000313" key="2">
    <source>
        <dbReference type="Proteomes" id="UP000694005"/>
    </source>
</evidence>
<dbReference type="EMBL" id="LS974617">
    <property type="protein sequence ID" value="CAG7890104.1"/>
    <property type="molecule type" value="Genomic_DNA"/>
</dbReference>
<dbReference type="Gramene" id="A01p41800.2_BraZ1">
    <property type="protein sequence ID" value="A01p41800.2_BraZ1.CDS.1"/>
    <property type="gene ID" value="A01g41800.2_BraZ1"/>
</dbReference>
<dbReference type="AlphaFoldDB" id="A0A8D9H1V1"/>
<name>A0A8D9H1V1_BRACM</name>
<accession>A0A8D9H1V1</accession>